<evidence type="ECO:0000256" key="8">
    <source>
        <dbReference type="ARBA" id="ARBA00035185"/>
    </source>
</evidence>
<dbReference type="InterPro" id="IPR024629">
    <property type="entry name" value="Ribosomal_mL67"/>
</dbReference>
<gene>
    <name evidence="9" type="ORF">BGW36DRAFT_310854</name>
</gene>
<evidence type="ECO:0000256" key="5">
    <source>
        <dbReference type="ARBA" id="ARBA00023128"/>
    </source>
</evidence>
<dbReference type="EMBL" id="JAJTJA010000001">
    <property type="protein sequence ID" value="KAH8705321.1"/>
    <property type="molecule type" value="Genomic_DNA"/>
</dbReference>
<evidence type="ECO:0000256" key="1">
    <source>
        <dbReference type="ARBA" id="ARBA00004173"/>
    </source>
</evidence>
<dbReference type="Proteomes" id="UP001201262">
    <property type="component" value="Unassembled WGS sequence"/>
</dbReference>
<reference evidence="9" key="1">
    <citation type="submission" date="2021-12" db="EMBL/GenBank/DDBJ databases">
        <title>Convergent genome expansion in fungi linked to evolution of root-endophyte symbiosis.</title>
        <authorList>
            <consortium name="DOE Joint Genome Institute"/>
            <person name="Ke Y.-H."/>
            <person name="Bonito G."/>
            <person name="Liao H.-L."/>
            <person name="Looney B."/>
            <person name="Rojas-Flechas A."/>
            <person name="Nash J."/>
            <person name="Hameed K."/>
            <person name="Schadt C."/>
            <person name="Martin F."/>
            <person name="Crous P.W."/>
            <person name="Miettinen O."/>
            <person name="Magnuson J.K."/>
            <person name="Labbe J."/>
            <person name="Jacobson D."/>
            <person name="Doktycz M.J."/>
            <person name="Veneault-Fourrey C."/>
            <person name="Kuo A."/>
            <person name="Mondo S."/>
            <person name="Calhoun S."/>
            <person name="Riley R."/>
            <person name="Ohm R."/>
            <person name="LaButti K."/>
            <person name="Andreopoulos B."/>
            <person name="Pangilinan J."/>
            <person name="Nolan M."/>
            <person name="Tritt A."/>
            <person name="Clum A."/>
            <person name="Lipzen A."/>
            <person name="Daum C."/>
            <person name="Barry K."/>
            <person name="Grigoriev I.V."/>
            <person name="Vilgalys R."/>
        </authorList>
    </citation>
    <scope>NUCLEOTIDE SEQUENCE</scope>
    <source>
        <strain evidence="9">PMI_201</strain>
    </source>
</reference>
<evidence type="ECO:0000313" key="9">
    <source>
        <dbReference type="EMBL" id="KAH8705321.1"/>
    </source>
</evidence>
<keyword evidence="10" id="KW-1185">Reference proteome</keyword>
<dbReference type="PANTHER" id="PTHR28184">
    <property type="entry name" value="MITOCHONDRIAL HOMOLOGOUS RECOMBINATION PROTEIN 1"/>
    <property type="match status" value="1"/>
</dbReference>
<dbReference type="GO" id="GO:0005840">
    <property type="term" value="C:ribosome"/>
    <property type="evidence" value="ECO:0007669"/>
    <property type="project" value="UniProtKB-KW"/>
</dbReference>
<keyword evidence="5" id="KW-0496">Mitochondrion</keyword>
<evidence type="ECO:0000256" key="4">
    <source>
        <dbReference type="ARBA" id="ARBA00023015"/>
    </source>
</evidence>
<evidence type="ECO:0000256" key="2">
    <source>
        <dbReference type="ARBA" id="ARBA00010741"/>
    </source>
</evidence>
<evidence type="ECO:0000256" key="3">
    <source>
        <dbReference type="ARBA" id="ARBA00022980"/>
    </source>
</evidence>
<evidence type="ECO:0000256" key="6">
    <source>
        <dbReference type="ARBA" id="ARBA00023163"/>
    </source>
</evidence>
<keyword evidence="3" id="KW-0689">Ribosomal protein</keyword>
<sequence>MSLRRQASRIGGFLSQLENSNSLRKFTIKDSKTLDPTKIPSWSLVRYPPVDPKTVIQGKPRNPASVAYKEYQKLEGARLRKALNRITHGRNIFVYNNLRTNQVVYSLTRYLEKNTVLAQMIFHGKKTVPATLRKDVWVPFYSVHFDDAKVGLRAYHLLREFSKQRQLAPPREMVTITQEWLDKRKPRNPEKVEEFEEEWKDRVGSLMKPRDRARAVMDQKATSVADVAAVIAIQEEEIANGFASGKRGYITRKARKRRRHARKLEQEATEAAAKRVGEFEKTLQRAADIKIEDPTGVGEYAVEAKQVKILWNDLHDAQYARSWPERVSHGELELARDHILPGQKGMGEGVIAHGEFVEKEATP</sequence>
<name>A0AAD4L2B0_9EURO</name>
<dbReference type="GO" id="GO:0003735">
    <property type="term" value="F:structural constituent of ribosome"/>
    <property type="evidence" value="ECO:0007669"/>
    <property type="project" value="TreeGrafter"/>
</dbReference>
<organism evidence="9 10">
    <name type="scientific">Talaromyces proteolyticus</name>
    <dbReference type="NCBI Taxonomy" id="1131652"/>
    <lineage>
        <taxon>Eukaryota</taxon>
        <taxon>Fungi</taxon>
        <taxon>Dikarya</taxon>
        <taxon>Ascomycota</taxon>
        <taxon>Pezizomycotina</taxon>
        <taxon>Eurotiomycetes</taxon>
        <taxon>Eurotiomycetidae</taxon>
        <taxon>Eurotiales</taxon>
        <taxon>Trichocomaceae</taxon>
        <taxon>Talaromyces</taxon>
        <taxon>Talaromyces sect. Bacilispori</taxon>
    </lineage>
</organism>
<dbReference type="PANTHER" id="PTHR28184:SF1">
    <property type="entry name" value="LARGE RIBOSOMAL SUBUNIT PROTEIN ML67"/>
    <property type="match status" value="1"/>
</dbReference>
<accession>A0AAD4L2B0</accession>
<evidence type="ECO:0000313" key="10">
    <source>
        <dbReference type="Proteomes" id="UP001201262"/>
    </source>
</evidence>
<protein>
    <recommendedName>
        <fullName evidence="8">Large ribosomal subunit protein mL67</fullName>
    </recommendedName>
</protein>
<evidence type="ECO:0000256" key="7">
    <source>
        <dbReference type="ARBA" id="ARBA00023274"/>
    </source>
</evidence>
<dbReference type="GO" id="GO:0005739">
    <property type="term" value="C:mitochondrion"/>
    <property type="evidence" value="ECO:0007669"/>
    <property type="project" value="UniProtKB-SubCell"/>
</dbReference>
<proteinExistence type="inferred from homology"/>
<dbReference type="Pfam" id="PF12829">
    <property type="entry name" value="Mhr1"/>
    <property type="match status" value="1"/>
</dbReference>
<dbReference type="RefSeq" id="XP_046077942.1">
    <property type="nucleotide sequence ID" value="XM_046212462.1"/>
</dbReference>
<keyword evidence="6" id="KW-0804">Transcription</keyword>
<keyword evidence="7" id="KW-0687">Ribonucleoprotein</keyword>
<comment type="similarity">
    <text evidence="2">Belongs to the mitochondrion-specific ribosomal protein mL67 family.</text>
</comment>
<comment type="caution">
    <text evidence="9">The sequence shown here is derived from an EMBL/GenBank/DDBJ whole genome shotgun (WGS) entry which is preliminary data.</text>
</comment>
<comment type="subcellular location">
    <subcellularLocation>
        <location evidence="1">Mitochondrion</location>
    </subcellularLocation>
</comment>
<keyword evidence="4" id="KW-0805">Transcription regulation</keyword>
<dbReference type="GO" id="GO:0003697">
    <property type="term" value="F:single-stranded DNA binding"/>
    <property type="evidence" value="ECO:0007669"/>
    <property type="project" value="InterPro"/>
</dbReference>
<dbReference type="AlphaFoldDB" id="A0AAD4L2B0"/>
<dbReference type="GO" id="GO:1990904">
    <property type="term" value="C:ribonucleoprotein complex"/>
    <property type="evidence" value="ECO:0007669"/>
    <property type="project" value="UniProtKB-KW"/>
</dbReference>
<dbReference type="GO" id="GO:0000150">
    <property type="term" value="F:DNA strand exchange activity"/>
    <property type="evidence" value="ECO:0007669"/>
    <property type="project" value="InterPro"/>
</dbReference>
<dbReference type="GeneID" id="70242749"/>